<dbReference type="InterPro" id="IPR005467">
    <property type="entry name" value="His_kinase_dom"/>
</dbReference>
<evidence type="ECO:0000256" key="1">
    <source>
        <dbReference type="ARBA" id="ARBA00000085"/>
    </source>
</evidence>
<dbReference type="PROSITE" id="PS50109">
    <property type="entry name" value="HIS_KIN"/>
    <property type="match status" value="1"/>
</dbReference>
<dbReference type="InterPro" id="IPR042240">
    <property type="entry name" value="CHASE_sf"/>
</dbReference>
<dbReference type="InterPro" id="IPR003594">
    <property type="entry name" value="HATPase_dom"/>
</dbReference>
<evidence type="ECO:0000259" key="12">
    <source>
        <dbReference type="PROSITE" id="PS50109"/>
    </source>
</evidence>
<dbReference type="PROSITE" id="PS50113">
    <property type="entry name" value="PAC"/>
    <property type="match status" value="1"/>
</dbReference>
<accession>A0ABQ5YR87</accession>
<feature type="transmembrane region" description="Helical" evidence="11">
    <location>
        <begin position="316"/>
        <end position="336"/>
    </location>
</feature>
<dbReference type="InterPro" id="IPR006189">
    <property type="entry name" value="CHASE_dom"/>
</dbReference>
<comment type="catalytic activity">
    <reaction evidence="1">
        <text>ATP + protein L-histidine = ADP + protein N-phospho-L-histidine.</text>
        <dbReference type="EC" id="2.7.13.3"/>
    </reaction>
</comment>
<dbReference type="InterPro" id="IPR036890">
    <property type="entry name" value="HATPase_C_sf"/>
</dbReference>
<evidence type="ECO:0000313" key="16">
    <source>
        <dbReference type="EMBL" id="GLR25369.1"/>
    </source>
</evidence>
<dbReference type="CDD" id="cd00082">
    <property type="entry name" value="HisKA"/>
    <property type="match status" value="1"/>
</dbReference>
<keyword evidence="5 11" id="KW-0812">Transmembrane</keyword>
<evidence type="ECO:0000256" key="9">
    <source>
        <dbReference type="PROSITE-ProRule" id="PRU00169"/>
    </source>
</evidence>
<evidence type="ECO:0000259" key="13">
    <source>
        <dbReference type="PROSITE" id="PS50110"/>
    </source>
</evidence>
<sequence>MIKQPFSLKAGFFRTELSAWVVLVLSTLVTFASWMFSNQYIERRAQEHFAHDTQEAHQKILYRMGLYEQALRGGVAFLNTQNTPSRQAWKQYVADLRLQKTFPGLQGFGYAKIVTESQLPKFEQGVQSEGFSGFEVNPPGKRALYAPILFLEPFDERNRRAFGYDMYSEPVRREAIDLAIDRGDTVISGTVKLVQETESDVQPGFLMYLPVYDPQKSILTITQRRAAVRGVLYSPFRVRDLMQGVLGDYNVPLTFEIYDSSSPDPARLLYSSLNAGEKSGVREYVDELPLKGRQWTVVFRSTPAFEESFNRTESNAILVAGFVIDLLLFLIIWNMANQRKKLAAVNQSLALAQARRSGLMDALKGQYAFYSCDADGVLRYASPSLPRLLQLPALSEGENLVQLLNSSHPASDVSEALARSIQNRHNSAFTQEFQCVTDDGGLIITGSNCVVLDDQHQLMSIEGVVQDVSPRRRNEMELERYRDGLEELVAERTRRLEEAQERLKISDRRMMALIELAKMPQEASLQDVLSQAFADLVRLFLVKKLFLVELTNACEHHKVWTYMPGSDYTRCEVLPIEAENGAMSLIQNAAKDQITLRRNTPQFNVLGTEYPVFSECQNLLICPSSEAFGKVYVLGLADAESRFSNSDELQCRLYMEDLVRILLKAESVQALRNSNDKALNANQAKSLFLANMSHEIRTPLNSIIGLNALLIDEVRDPDQLQKLSRIQDASEHLLAVLDDVLCFAKIESGTVEIHDDDFSATQVAGQVIDSFRAQAERKRMSIRMEADALIPAQVQGDSLRYRQVLSNLLSNALKFSDQGEVLVRLCVPERDDTQCTLQTEVIDQGPGIEQQQVNHLLQPFEQTDLGPARAPGSVGLGLPIANRLTGLMGGELTIEQAAGRGTAVSFTVKLRCKSSPALAIDNRSAIERAVGYSKDLKSRHVLVVEDNAFNQKVIESILMRLGMRITVVENGLKALETIQSDESIDLVLMDLHMPVMTGVEATRRIRMLPGPTSKLPVVALTACASIEEEEACRLAGMNDFLTKPVEIVKIAKTLSRLLKRQGQTV</sequence>
<gene>
    <name evidence="16" type="ORF">GCM10007875_04570</name>
</gene>
<evidence type="ECO:0000256" key="5">
    <source>
        <dbReference type="ARBA" id="ARBA00022692"/>
    </source>
</evidence>
<dbReference type="SMART" id="SM01079">
    <property type="entry name" value="CHASE"/>
    <property type="match status" value="1"/>
</dbReference>
<dbReference type="CDD" id="cd17546">
    <property type="entry name" value="REC_hyHK_CKI1_RcsC-like"/>
    <property type="match status" value="1"/>
</dbReference>
<dbReference type="PRINTS" id="PR00344">
    <property type="entry name" value="BCTRLSENSOR"/>
</dbReference>
<dbReference type="Pfam" id="PF00512">
    <property type="entry name" value="HisKA"/>
    <property type="match status" value="1"/>
</dbReference>
<evidence type="ECO:0000256" key="7">
    <source>
        <dbReference type="ARBA" id="ARBA00023012"/>
    </source>
</evidence>
<dbReference type="Gene3D" id="3.30.450.350">
    <property type="entry name" value="CHASE domain"/>
    <property type="match status" value="1"/>
</dbReference>
<feature type="domain" description="PAC" evidence="14">
    <location>
        <begin position="429"/>
        <end position="480"/>
    </location>
</feature>
<evidence type="ECO:0000256" key="8">
    <source>
        <dbReference type="ARBA" id="ARBA00023136"/>
    </source>
</evidence>
<feature type="transmembrane region" description="Helical" evidence="11">
    <location>
        <begin position="17"/>
        <end position="36"/>
    </location>
</feature>
<dbReference type="InterPro" id="IPR035965">
    <property type="entry name" value="PAS-like_dom_sf"/>
</dbReference>
<dbReference type="InterPro" id="IPR001789">
    <property type="entry name" value="Sig_transdc_resp-reg_receiver"/>
</dbReference>
<dbReference type="PROSITE" id="PS50110">
    <property type="entry name" value="RESPONSE_REGULATORY"/>
    <property type="match status" value="1"/>
</dbReference>
<dbReference type="InterPro" id="IPR004358">
    <property type="entry name" value="Sig_transdc_His_kin-like_C"/>
</dbReference>
<dbReference type="Pfam" id="PF02518">
    <property type="entry name" value="HATPase_c"/>
    <property type="match status" value="1"/>
</dbReference>
<dbReference type="InterPro" id="IPR036097">
    <property type="entry name" value="HisK_dim/P_sf"/>
</dbReference>
<keyword evidence="17" id="KW-1185">Reference proteome</keyword>
<evidence type="ECO:0000256" key="3">
    <source>
        <dbReference type="ARBA" id="ARBA00012438"/>
    </source>
</evidence>
<dbReference type="Gene3D" id="3.30.565.10">
    <property type="entry name" value="Histidine kinase-like ATPase, C-terminal domain"/>
    <property type="match status" value="1"/>
</dbReference>
<feature type="domain" description="Histidine kinase" evidence="12">
    <location>
        <begin position="691"/>
        <end position="912"/>
    </location>
</feature>
<feature type="modified residue" description="4-aspartylphosphate" evidence="9">
    <location>
        <position position="990"/>
    </location>
</feature>
<dbReference type="Gene3D" id="3.30.450.20">
    <property type="entry name" value="PAS domain"/>
    <property type="match status" value="1"/>
</dbReference>
<evidence type="ECO:0000259" key="14">
    <source>
        <dbReference type="PROSITE" id="PS50113"/>
    </source>
</evidence>
<keyword evidence="4 9" id="KW-0597">Phosphoprotein</keyword>
<dbReference type="Pfam" id="PF00072">
    <property type="entry name" value="Response_reg"/>
    <property type="match status" value="1"/>
</dbReference>
<dbReference type="RefSeq" id="WP_284279720.1">
    <property type="nucleotide sequence ID" value="NZ_BSOJ01000006.1"/>
</dbReference>
<feature type="coiled-coil region" evidence="10">
    <location>
        <begin position="471"/>
        <end position="516"/>
    </location>
</feature>
<dbReference type="EMBL" id="BSOJ01000006">
    <property type="protein sequence ID" value="GLR25369.1"/>
    <property type="molecule type" value="Genomic_DNA"/>
</dbReference>
<dbReference type="PANTHER" id="PTHR45339">
    <property type="entry name" value="HYBRID SIGNAL TRANSDUCTION HISTIDINE KINASE J"/>
    <property type="match status" value="1"/>
</dbReference>
<dbReference type="InterPro" id="IPR003661">
    <property type="entry name" value="HisK_dim/P_dom"/>
</dbReference>
<evidence type="ECO:0000256" key="2">
    <source>
        <dbReference type="ARBA" id="ARBA00004370"/>
    </source>
</evidence>
<dbReference type="SMART" id="SM00387">
    <property type="entry name" value="HATPase_c"/>
    <property type="match status" value="1"/>
</dbReference>
<dbReference type="EC" id="2.7.13.3" evidence="3"/>
<keyword evidence="10" id="KW-0175">Coiled coil</keyword>
<dbReference type="Pfam" id="PF03924">
    <property type="entry name" value="CHASE"/>
    <property type="match status" value="1"/>
</dbReference>
<dbReference type="Gene3D" id="3.40.50.2300">
    <property type="match status" value="1"/>
</dbReference>
<comment type="caution">
    <text evidence="16">The sequence shown here is derived from an EMBL/GenBank/DDBJ whole genome shotgun (WGS) entry which is preliminary data.</text>
</comment>
<evidence type="ECO:0000256" key="6">
    <source>
        <dbReference type="ARBA" id="ARBA00022989"/>
    </source>
</evidence>
<dbReference type="SUPFAM" id="SSF55785">
    <property type="entry name" value="PYP-like sensor domain (PAS domain)"/>
    <property type="match status" value="1"/>
</dbReference>
<comment type="subcellular location">
    <subcellularLocation>
        <location evidence="2">Membrane</location>
    </subcellularLocation>
</comment>
<dbReference type="SMART" id="SM00448">
    <property type="entry name" value="REC"/>
    <property type="match status" value="1"/>
</dbReference>
<evidence type="ECO:0000256" key="4">
    <source>
        <dbReference type="ARBA" id="ARBA00022553"/>
    </source>
</evidence>
<evidence type="ECO:0000259" key="15">
    <source>
        <dbReference type="PROSITE" id="PS50839"/>
    </source>
</evidence>
<name>A0ABQ5YR87_9BURK</name>
<dbReference type="SMART" id="SM00388">
    <property type="entry name" value="HisKA"/>
    <property type="match status" value="1"/>
</dbReference>
<protein>
    <recommendedName>
        <fullName evidence="3">histidine kinase</fullName>
        <ecNumber evidence="3">2.7.13.3</ecNumber>
    </recommendedName>
</protein>
<dbReference type="SUPFAM" id="SSF47384">
    <property type="entry name" value="Homodimeric domain of signal transducing histidine kinase"/>
    <property type="match status" value="1"/>
</dbReference>
<dbReference type="InterPro" id="IPR000700">
    <property type="entry name" value="PAS-assoc_C"/>
</dbReference>
<dbReference type="InterPro" id="IPR011006">
    <property type="entry name" value="CheY-like_superfamily"/>
</dbReference>
<dbReference type="PROSITE" id="PS50839">
    <property type="entry name" value="CHASE"/>
    <property type="match status" value="1"/>
</dbReference>
<dbReference type="Gene3D" id="1.10.287.130">
    <property type="match status" value="1"/>
</dbReference>
<proteinExistence type="predicted"/>
<evidence type="ECO:0000256" key="11">
    <source>
        <dbReference type="SAM" id="Phobius"/>
    </source>
</evidence>
<keyword evidence="6 11" id="KW-1133">Transmembrane helix</keyword>
<dbReference type="SUPFAM" id="SSF55874">
    <property type="entry name" value="ATPase domain of HSP90 chaperone/DNA topoisomerase II/histidine kinase"/>
    <property type="match status" value="1"/>
</dbReference>
<reference evidence="17" key="1">
    <citation type="journal article" date="2019" name="Int. J. Syst. Evol. Microbiol.">
        <title>The Global Catalogue of Microorganisms (GCM) 10K type strain sequencing project: providing services to taxonomists for standard genome sequencing and annotation.</title>
        <authorList>
            <consortium name="The Broad Institute Genomics Platform"/>
            <consortium name="The Broad Institute Genome Sequencing Center for Infectious Disease"/>
            <person name="Wu L."/>
            <person name="Ma J."/>
        </authorList>
    </citation>
    <scope>NUCLEOTIDE SEQUENCE [LARGE SCALE GENOMIC DNA]</scope>
    <source>
        <strain evidence="17">NBRC 105857</strain>
    </source>
</reference>
<dbReference type="SUPFAM" id="SSF52172">
    <property type="entry name" value="CheY-like"/>
    <property type="match status" value="1"/>
</dbReference>
<feature type="domain" description="CHASE" evidence="15">
    <location>
        <begin position="80"/>
        <end position="298"/>
    </location>
</feature>
<feature type="domain" description="Response regulatory" evidence="13">
    <location>
        <begin position="940"/>
        <end position="1058"/>
    </location>
</feature>
<dbReference type="Proteomes" id="UP001156664">
    <property type="component" value="Unassembled WGS sequence"/>
</dbReference>
<keyword evidence="7" id="KW-0902">Two-component regulatory system</keyword>
<evidence type="ECO:0000313" key="17">
    <source>
        <dbReference type="Proteomes" id="UP001156664"/>
    </source>
</evidence>
<dbReference type="PANTHER" id="PTHR45339:SF1">
    <property type="entry name" value="HYBRID SIGNAL TRANSDUCTION HISTIDINE KINASE J"/>
    <property type="match status" value="1"/>
</dbReference>
<evidence type="ECO:0000256" key="10">
    <source>
        <dbReference type="SAM" id="Coils"/>
    </source>
</evidence>
<keyword evidence="8 11" id="KW-0472">Membrane</keyword>
<organism evidence="16 17">
    <name type="scientific">Limnobacter litoralis</name>
    <dbReference type="NCBI Taxonomy" id="481366"/>
    <lineage>
        <taxon>Bacteria</taxon>
        <taxon>Pseudomonadati</taxon>
        <taxon>Pseudomonadota</taxon>
        <taxon>Betaproteobacteria</taxon>
        <taxon>Burkholderiales</taxon>
        <taxon>Burkholderiaceae</taxon>
        <taxon>Limnobacter</taxon>
    </lineage>
</organism>